<reference evidence="3" key="1">
    <citation type="journal article" date="2005" name="Nature">
        <title>The map-based sequence of the rice genome.</title>
        <authorList>
            <consortium name="International rice genome sequencing project (IRGSP)"/>
            <person name="Matsumoto T."/>
            <person name="Wu J."/>
            <person name="Kanamori H."/>
            <person name="Katayose Y."/>
            <person name="Fujisawa M."/>
            <person name="Namiki N."/>
            <person name="Mizuno H."/>
            <person name="Yamamoto K."/>
            <person name="Antonio B.A."/>
            <person name="Baba T."/>
            <person name="Sakata K."/>
            <person name="Nagamura Y."/>
            <person name="Aoki H."/>
            <person name="Arikawa K."/>
            <person name="Arita K."/>
            <person name="Bito T."/>
            <person name="Chiden Y."/>
            <person name="Fujitsuka N."/>
            <person name="Fukunaka R."/>
            <person name="Hamada M."/>
            <person name="Harada C."/>
            <person name="Hayashi A."/>
            <person name="Hijishita S."/>
            <person name="Honda M."/>
            <person name="Hosokawa S."/>
            <person name="Ichikawa Y."/>
            <person name="Idonuma A."/>
            <person name="Iijima M."/>
            <person name="Ikeda M."/>
            <person name="Ikeno M."/>
            <person name="Ito K."/>
            <person name="Ito S."/>
            <person name="Ito T."/>
            <person name="Ito Y."/>
            <person name="Ito Y."/>
            <person name="Iwabuchi A."/>
            <person name="Kamiya K."/>
            <person name="Karasawa W."/>
            <person name="Kurita K."/>
            <person name="Katagiri S."/>
            <person name="Kikuta A."/>
            <person name="Kobayashi H."/>
            <person name="Kobayashi N."/>
            <person name="Machita K."/>
            <person name="Maehara T."/>
            <person name="Masukawa M."/>
            <person name="Mizubayashi T."/>
            <person name="Mukai Y."/>
            <person name="Nagasaki H."/>
            <person name="Nagata Y."/>
            <person name="Naito S."/>
            <person name="Nakashima M."/>
            <person name="Nakama Y."/>
            <person name="Nakamichi Y."/>
            <person name="Nakamura M."/>
            <person name="Meguro A."/>
            <person name="Negishi M."/>
            <person name="Ohta I."/>
            <person name="Ohta T."/>
            <person name="Okamoto M."/>
            <person name="Ono N."/>
            <person name="Saji S."/>
            <person name="Sakaguchi M."/>
            <person name="Sakai K."/>
            <person name="Shibata M."/>
            <person name="Shimokawa T."/>
            <person name="Song J."/>
            <person name="Takazaki Y."/>
            <person name="Terasawa K."/>
            <person name="Tsugane M."/>
            <person name="Tsuji K."/>
            <person name="Ueda S."/>
            <person name="Waki K."/>
            <person name="Yamagata H."/>
            <person name="Yamamoto M."/>
            <person name="Yamamoto S."/>
            <person name="Yamane H."/>
            <person name="Yoshiki S."/>
            <person name="Yoshihara R."/>
            <person name="Yukawa K."/>
            <person name="Zhong H."/>
            <person name="Yano M."/>
            <person name="Yuan Q."/>
            <person name="Ouyang S."/>
            <person name="Liu J."/>
            <person name="Jones K.M."/>
            <person name="Gansberger K."/>
            <person name="Moffat K."/>
            <person name="Hill J."/>
            <person name="Bera J."/>
            <person name="Fadrosh D."/>
            <person name="Jin S."/>
            <person name="Johri S."/>
            <person name="Kim M."/>
            <person name="Overton L."/>
            <person name="Reardon M."/>
            <person name="Tsitrin T."/>
            <person name="Vuong H."/>
            <person name="Weaver B."/>
            <person name="Ciecko A."/>
            <person name="Tallon L."/>
            <person name="Jackson J."/>
            <person name="Pai G."/>
            <person name="Aken S.V."/>
            <person name="Utterback T."/>
            <person name="Reidmuller S."/>
            <person name="Feldblyum T."/>
            <person name="Hsiao J."/>
            <person name="Zismann V."/>
            <person name="Iobst S."/>
            <person name="de Vazeille A.R."/>
            <person name="Buell C.R."/>
            <person name="Ying K."/>
            <person name="Li Y."/>
            <person name="Lu T."/>
            <person name="Huang Y."/>
            <person name="Zhao Q."/>
            <person name="Feng Q."/>
            <person name="Zhang L."/>
            <person name="Zhu J."/>
            <person name="Weng Q."/>
            <person name="Mu J."/>
            <person name="Lu Y."/>
            <person name="Fan D."/>
            <person name="Liu Y."/>
            <person name="Guan J."/>
            <person name="Zhang Y."/>
            <person name="Yu S."/>
            <person name="Liu X."/>
            <person name="Zhang Y."/>
            <person name="Hong G."/>
            <person name="Han B."/>
            <person name="Choisne N."/>
            <person name="Demange N."/>
            <person name="Orjeda G."/>
            <person name="Samain S."/>
            <person name="Cattolico L."/>
            <person name="Pelletier E."/>
            <person name="Couloux A."/>
            <person name="Segurens B."/>
            <person name="Wincker P."/>
            <person name="D'Hont A."/>
            <person name="Scarpelli C."/>
            <person name="Weissenbach J."/>
            <person name="Salanoubat M."/>
            <person name="Quetier F."/>
            <person name="Yu Y."/>
            <person name="Kim H.R."/>
            <person name="Rambo T."/>
            <person name="Currie J."/>
            <person name="Collura K."/>
            <person name="Luo M."/>
            <person name="Yang T."/>
            <person name="Ammiraju J.S.S."/>
            <person name="Engler F."/>
            <person name="Soderlund C."/>
            <person name="Wing R.A."/>
            <person name="Palmer L.E."/>
            <person name="de la Bastide M."/>
            <person name="Spiegel L."/>
            <person name="Nascimento L."/>
            <person name="Zutavern T."/>
            <person name="O'Shaughnessy A."/>
            <person name="Dike S."/>
            <person name="Dedhia N."/>
            <person name="Preston R."/>
            <person name="Balija V."/>
            <person name="McCombie W.R."/>
            <person name="Chow T."/>
            <person name="Chen H."/>
            <person name="Chung M."/>
            <person name="Chen C."/>
            <person name="Shaw J."/>
            <person name="Wu H."/>
            <person name="Hsiao K."/>
            <person name="Chao Y."/>
            <person name="Chu M."/>
            <person name="Cheng C."/>
            <person name="Hour A."/>
            <person name="Lee P."/>
            <person name="Lin S."/>
            <person name="Lin Y."/>
            <person name="Liou J."/>
            <person name="Liu S."/>
            <person name="Hsing Y."/>
            <person name="Raghuvanshi S."/>
            <person name="Mohanty A."/>
            <person name="Bharti A.K."/>
            <person name="Gaur A."/>
            <person name="Gupta V."/>
            <person name="Kumar D."/>
            <person name="Ravi V."/>
            <person name="Vij S."/>
            <person name="Kapur A."/>
            <person name="Khurana P."/>
            <person name="Khurana P."/>
            <person name="Khurana J.P."/>
            <person name="Tyagi A.K."/>
            <person name="Gaikwad K."/>
            <person name="Singh A."/>
            <person name="Dalal V."/>
            <person name="Srivastava S."/>
            <person name="Dixit A."/>
            <person name="Pal A.K."/>
            <person name="Ghazi I.A."/>
            <person name="Yadav M."/>
            <person name="Pandit A."/>
            <person name="Bhargava A."/>
            <person name="Sureshbabu K."/>
            <person name="Batra K."/>
            <person name="Sharma T.R."/>
            <person name="Mohapatra T."/>
            <person name="Singh N.K."/>
            <person name="Messing J."/>
            <person name="Nelson A.B."/>
            <person name="Fuks G."/>
            <person name="Kavchok S."/>
            <person name="Keizer G."/>
            <person name="Linton E."/>
            <person name="Llaca V."/>
            <person name="Song R."/>
            <person name="Tanyolac B."/>
            <person name="Young S."/>
            <person name="Ho-Il K."/>
            <person name="Hahn J.H."/>
            <person name="Sangsakoo G."/>
            <person name="Vanavichit A."/>
            <person name="de Mattos Luiz.A.T."/>
            <person name="Zimmer P.D."/>
            <person name="Malone G."/>
            <person name="Dellagostin O."/>
            <person name="de Oliveira A.C."/>
            <person name="Bevan M."/>
            <person name="Bancroft I."/>
            <person name="Minx P."/>
            <person name="Cordum H."/>
            <person name="Wilson R."/>
            <person name="Cheng Z."/>
            <person name="Jin W."/>
            <person name="Jiang J."/>
            <person name="Leong S.A."/>
            <person name="Iwama H."/>
            <person name="Gojobori T."/>
            <person name="Itoh T."/>
            <person name="Niimura Y."/>
            <person name="Fujii Y."/>
            <person name="Habara T."/>
            <person name="Sakai H."/>
            <person name="Sato Y."/>
            <person name="Wilson G."/>
            <person name="Kumar K."/>
            <person name="McCouch S."/>
            <person name="Juretic N."/>
            <person name="Hoen D."/>
            <person name="Wright S."/>
            <person name="Bruskiewich R."/>
            <person name="Bureau T."/>
            <person name="Miyao A."/>
            <person name="Hirochika H."/>
            <person name="Nishikawa T."/>
            <person name="Kadowaki K."/>
            <person name="Sugiura M."/>
            <person name="Burr B."/>
            <person name="Sasaki T."/>
        </authorList>
    </citation>
    <scope>NUCLEOTIDE SEQUENCE [LARGE SCALE GENOMIC DNA]</scope>
    <source>
        <strain evidence="3">cv. Nipponbare</strain>
    </source>
</reference>
<dbReference type="InParanoid" id="A0A0P0X3A6"/>
<feature type="signal peptide" evidence="1">
    <location>
        <begin position="1"/>
        <end position="18"/>
    </location>
</feature>
<dbReference type="EMBL" id="AP014963">
    <property type="protein sequence ID" value="BAT00469.1"/>
    <property type="molecule type" value="Genomic_DNA"/>
</dbReference>
<protein>
    <submittedName>
        <fullName evidence="2">Os07g0195800 protein</fullName>
    </submittedName>
</protein>
<accession>A0A0P0X3A6</accession>
<sequence length="127" mass="14244">MVHVLLCWIFRQIVYSSGGRIKHTAAVPICGYTDQIEVCAQHLVANRDSYRLKHIAYQIHDMNMCLVVSKCGQEERLSVVSCVCLDEKGIGGQGPPCLADNTEAAELLGWEPHQDVEQHVQREDARI</sequence>
<dbReference type="Proteomes" id="UP000059680">
    <property type="component" value="Chromosome 7"/>
</dbReference>
<keyword evidence="3" id="KW-1185">Reference proteome</keyword>
<feature type="chain" id="PRO_5006056946" evidence="1">
    <location>
        <begin position="19"/>
        <end position="127"/>
    </location>
</feature>
<gene>
    <name evidence="2" type="ordered locus">Os07g0195800</name>
    <name evidence="2" type="ORF">OSNPB_070195800</name>
</gene>
<reference evidence="2 3" key="2">
    <citation type="journal article" date="2013" name="Plant Cell Physiol.">
        <title>Rice Annotation Project Database (RAP-DB): an integrative and interactive database for rice genomics.</title>
        <authorList>
            <person name="Sakai H."/>
            <person name="Lee S.S."/>
            <person name="Tanaka T."/>
            <person name="Numa H."/>
            <person name="Kim J."/>
            <person name="Kawahara Y."/>
            <person name="Wakimoto H."/>
            <person name="Yang C.C."/>
            <person name="Iwamoto M."/>
            <person name="Abe T."/>
            <person name="Yamada Y."/>
            <person name="Muto A."/>
            <person name="Inokuchi H."/>
            <person name="Ikemura T."/>
            <person name="Matsumoto T."/>
            <person name="Sasaki T."/>
            <person name="Itoh T."/>
        </authorList>
    </citation>
    <scope>NUCLEOTIDE SEQUENCE [LARGE SCALE GENOMIC DNA]</scope>
    <source>
        <strain evidence="3">cv. Nipponbare</strain>
    </source>
</reference>
<evidence type="ECO:0000313" key="2">
    <source>
        <dbReference type="EMBL" id="BAT00469.1"/>
    </source>
</evidence>
<organism evidence="2 3">
    <name type="scientific">Oryza sativa subsp. japonica</name>
    <name type="common">Rice</name>
    <dbReference type="NCBI Taxonomy" id="39947"/>
    <lineage>
        <taxon>Eukaryota</taxon>
        <taxon>Viridiplantae</taxon>
        <taxon>Streptophyta</taxon>
        <taxon>Embryophyta</taxon>
        <taxon>Tracheophyta</taxon>
        <taxon>Spermatophyta</taxon>
        <taxon>Magnoliopsida</taxon>
        <taxon>Liliopsida</taxon>
        <taxon>Poales</taxon>
        <taxon>Poaceae</taxon>
        <taxon>BOP clade</taxon>
        <taxon>Oryzoideae</taxon>
        <taxon>Oryzeae</taxon>
        <taxon>Oryzinae</taxon>
        <taxon>Oryza</taxon>
        <taxon>Oryza sativa</taxon>
    </lineage>
</organism>
<name>A0A0P0X3A6_ORYSJ</name>
<keyword evidence="1" id="KW-0732">Signal</keyword>
<reference evidence="2 3" key="3">
    <citation type="journal article" date="2013" name="Rice">
        <title>Improvement of the Oryza sativa Nipponbare reference genome using next generation sequence and optical map data.</title>
        <authorList>
            <person name="Kawahara Y."/>
            <person name="de la Bastide M."/>
            <person name="Hamilton J.P."/>
            <person name="Kanamori H."/>
            <person name="McCombie W.R."/>
            <person name="Ouyang S."/>
            <person name="Schwartz D.C."/>
            <person name="Tanaka T."/>
            <person name="Wu J."/>
            <person name="Zhou S."/>
            <person name="Childs K.L."/>
            <person name="Davidson R.M."/>
            <person name="Lin H."/>
            <person name="Quesada-Ocampo L."/>
            <person name="Vaillancourt B."/>
            <person name="Sakai H."/>
            <person name="Lee S.S."/>
            <person name="Kim J."/>
            <person name="Numa H."/>
            <person name="Itoh T."/>
            <person name="Buell C.R."/>
            <person name="Matsumoto T."/>
        </authorList>
    </citation>
    <scope>NUCLEOTIDE SEQUENCE [LARGE SCALE GENOMIC DNA]</scope>
    <source>
        <strain evidence="3">cv. Nipponbare</strain>
    </source>
</reference>
<evidence type="ECO:0000256" key="1">
    <source>
        <dbReference type="SAM" id="SignalP"/>
    </source>
</evidence>
<evidence type="ECO:0000313" key="3">
    <source>
        <dbReference type="Proteomes" id="UP000059680"/>
    </source>
</evidence>
<dbReference type="PaxDb" id="39947-A0A0P0X3A6"/>
<dbReference type="AlphaFoldDB" id="A0A0P0X3A6"/>
<proteinExistence type="predicted"/>